<evidence type="ECO:0000256" key="8">
    <source>
        <dbReference type="ARBA" id="ARBA00023235"/>
    </source>
</evidence>
<accession>A0A086ZG38</accession>
<organism evidence="12 13">
    <name type="scientific">Bifidobacterium bohemicum DSM 22767</name>
    <dbReference type="NCBI Taxonomy" id="1437606"/>
    <lineage>
        <taxon>Bacteria</taxon>
        <taxon>Bacillati</taxon>
        <taxon>Actinomycetota</taxon>
        <taxon>Actinomycetes</taxon>
        <taxon>Bifidobacteriales</taxon>
        <taxon>Bifidobacteriaceae</taxon>
        <taxon>Bifidobacterium</taxon>
    </lineage>
</organism>
<dbReference type="EC" id="3.6.4.12" evidence="12"/>
<dbReference type="InterPro" id="IPR001650">
    <property type="entry name" value="Helicase_C-like"/>
</dbReference>
<dbReference type="GO" id="GO:0005524">
    <property type="term" value="F:ATP binding"/>
    <property type="evidence" value="ECO:0007669"/>
    <property type="project" value="UniProtKB-KW"/>
</dbReference>
<dbReference type="InterPro" id="IPR003593">
    <property type="entry name" value="AAA+_ATPase"/>
</dbReference>
<dbReference type="OrthoDB" id="9815222at2"/>
<dbReference type="SMART" id="SM00487">
    <property type="entry name" value="DEXDc"/>
    <property type="match status" value="1"/>
</dbReference>
<dbReference type="InterPro" id="IPR052511">
    <property type="entry name" value="ATP-dep_Helicase"/>
</dbReference>
<dbReference type="GO" id="GO:0016887">
    <property type="term" value="F:ATP hydrolysis activity"/>
    <property type="evidence" value="ECO:0007669"/>
    <property type="project" value="TreeGrafter"/>
</dbReference>
<evidence type="ECO:0000259" key="10">
    <source>
        <dbReference type="PROSITE" id="PS51192"/>
    </source>
</evidence>
<evidence type="ECO:0000259" key="11">
    <source>
        <dbReference type="PROSITE" id="PS51194"/>
    </source>
</evidence>
<comment type="caution">
    <text evidence="12">The sequence shown here is derived from an EMBL/GenBank/DDBJ whole genome shotgun (WGS) entry which is preliminary data.</text>
</comment>
<dbReference type="Pfam" id="PF23235">
    <property type="entry name" value="WHD_3rd_Lhr"/>
    <property type="match status" value="1"/>
</dbReference>
<proteinExistence type="predicted"/>
<evidence type="ECO:0000313" key="13">
    <source>
        <dbReference type="Proteomes" id="UP000029096"/>
    </source>
</evidence>
<evidence type="ECO:0000256" key="7">
    <source>
        <dbReference type="ARBA" id="ARBA00023204"/>
    </source>
</evidence>
<dbReference type="Pfam" id="PF00271">
    <property type="entry name" value="Helicase_C"/>
    <property type="match status" value="1"/>
</dbReference>
<keyword evidence="6" id="KW-0238">DNA-binding</keyword>
<reference evidence="12 13" key="1">
    <citation type="submission" date="2014-03" db="EMBL/GenBank/DDBJ databases">
        <title>Genomics of Bifidobacteria.</title>
        <authorList>
            <person name="Ventura M."/>
            <person name="Milani C."/>
            <person name="Lugli G.A."/>
        </authorList>
    </citation>
    <scope>NUCLEOTIDE SEQUENCE [LARGE SCALE GENOMIC DNA]</scope>
    <source>
        <strain evidence="12 13">DSM 22767</strain>
    </source>
</reference>
<dbReference type="InterPro" id="IPR027417">
    <property type="entry name" value="P-loop_NTPase"/>
</dbReference>
<dbReference type="InterPro" id="IPR011545">
    <property type="entry name" value="DEAD/DEAH_box_helicase_dom"/>
</dbReference>
<feature type="region of interest" description="Disordered" evidence="9">
    <location>
        <begin position="256"/>
        <end position="286"/>
    </location>
</feature>
<evidence type="ECO:0000256" key="3">
    <source>
        <dbReference type="ARBA" id="ARBA00022801"/>
    </source>
</evidence>
<keyword evidence="13" id="KW-1185">Reference proteome</keyword>
<dbReference type="Pfam" id="PF00270">
    <property type="entry name" value="DEAD"/>
    <property type="match status" value="1"/>
</dbReference>
<dbReference type="InterPro" id="IPR014001">
    <property type="entry name" value="Helicase_ATP-bd"/>
</dbReference>
<sequence>MYECLDLFSPPTAAWFRHAFGAPTDAQQEAWPHIKAGENVLVVAPTGSGKTLAAFLSAIDGLIGGQSANSIKSTKSGVKVLYISPLKALGADVERNLRVPLEGIAAQCVSEGMEPPDIDVAIRSGDTTAKERRRIVSHPPDILITTPESLYLLLTSKARRILKGVETVIVDEVHALAATKRGAHLALSLERLDLLTGRNMQRIGLSATVNPSKEAAFFLGGDQPVAIVDAADPVHMDLKIVEPVADMGALGTASDDEGGFHVGGADTGQGKSNHNAKRHDSRHLSGVSPAMQALAEARKNVVDDFSNAPERRYDGSGSNTGGFGKSQGLADTTPVSSSNFDTPNIDDTVNYSASSAKHGDYSSPNASASHSVWPAVERSILDEILSHHSTLVFVNSRGLAERLTARINDLYAETECGIEVDDRSYGDGRHYDSIVGSSTALVGSHRGSETIAMAHHGSVSKERRKVIEDDLKHGRLRCVIATSSLELGIDMGSVDMVIQVAPPLSVSSGLQRVGRADHRVGGISHALFYPLTRQELITSTATVESMRRSGIEPLSVRRNPLDILAQQTVAAAAMEDLKTDEWYAAVRRTAPFATLSRDMFDNVIGMLTGAYNSEEFSAFRPPLQLNAELGIVSARPGAQRLAVTSGGTIPDRGTYTVVLPEADAGSGRKKVGELDEEMVYESRVGDVITLGTSTWQIDEITNDRVVVTPAPGRTARLPFWHGEGPGRDAGFGALLGAFVRQIGDGLIPASTSDAAHISQSDNDRAEPYFDPSTEQRLKDDGLDDNGRANLACLLSEQKAATGSLPTDKTIVVERCQDEEGDWRIMLHSPFGRRVHEPWALAVTNRLKRKYGFDGQTYATDDGIVVRLPEQDGHVGAFGLFRFDADELLRDVEEEIGDSVLFATRFRECAARSLYMPRMNPGKRVPLWQQRLRASELLAAAKTRHNFPLVLETARECLQDVYDLPALKRLMTGIDDGAIEVVDVETQSPSPFAQNLLFGFVGSVMYEYDSPQAERRASLLAMDPEVLEELLGSGHIADVLDPKAIAQVEDELSRQRFWNELEPDDVAGRMLRFAKTHGPFTADQAVEELGLDAATAVHELDDLKACGVLMSGEFVKNLPGPQYLHREVFRRIRSRSQTLTRKSLKPVSFETYQSWLLVMQGIGAEFGSNAYSHAPGGNRYSVGVDDSMENDRMQDAPESSQAAGPGFVGADGLLRVIEQLEGMPLPAAMWESSVFSARVPDFTPAMLDELLSAGEAIWMGFKDEGAALGPQQAMKPGKIAFYLADSPLLANGGESNAAGEHDDQQPEEDPKALNVSDGQDIPSRSESTHRPPIPANNHVDDYRPQSVSRSGAVDESAGGGIMSLLASGGSYRAEQLQRQWRLYGGGGPREVVDPLTGEISVSSLGDSGFERELWSLVWQGKVTNSSFAPVRALLQNGNGARSAGRSNAGRPLSRHRLYGRVRVERRPQLPGTLAGLWSAVPQPEGVWPERRAIAQVETLLDRYGIIAPPLMDMDPGASGFSDIYPVLKQMEAAGTLVRGMFVRGLSAVQFAERTTIDRLRQWRMQNSALAVALDAADPASLAGGAVPWPSSNPADGCEPIVKNGSAEANQENGSATIRSSGSSAVEPIDISQEGSEGIGSIKSSVRLNDSLPVATGAGVRHKHVKSVQPMRKVGSVVILIEGRPILYAIPSSHHLLFFEATDFELQRAITRLADTLRSRYEPGGRTGKKYGSVTFRDANGEPLTASSRYAQLLRTAGFTPSPQGMKLYR</sequence>
<evidence type="ECO:0000256" key="4">
    <source>
        <dbReference type="ARBA" id="ARBA00022806"/>
    </source>
</evidence>
<name>A0A086ZG38_9BIFI</name>
<keyword evidence="5" id="KW-0067">ATP-binding</keyword>
<dbReference type="Pfam" id="PF08494">
    <property type="entry name" value="DEAD_assoc"/>
    <property type="match status" value="1"/>
</dbReference>
<feature type="compositionally biased region" description="Basic and acidic residues" evidence="9">
    <location>
        <begin position="1298"/>
        <end position="1310"/>
    </location>
</feature>
<dbReference type="Gene3D" id="3.40.50.300">
    <property type="entry name" value="P-loop containing nucleotide triphosphate hydrolases"/>
    <property type="match status" value="2"/>
</dbReference>
<dbReference type="CDD" id="cd17922">
    <property type="entry name" value="DEXHc_LHR-like"/>
    <property type="match status" value="1"/>
</dbReference>
<keyword evidence="1" id="KW-0547">Nucleotide-binding</keyword>
<dbReference type="Proteomes" id="UP000029096">
    <property type="component" value="Unassembled WGS sequence"/>
</dbReference>
<dbReference type="SUPFAM" id="SSF52540">
    <property type="entry name" value="P-loop containing nucleoside triphosphate hydrolases"/>
    <property type="match status" value="1"/>
</dbReference>
<dbReference type="EMBL" id="JGYP01000002">
    <property type="protein sequence ID" value="KFI45488.1"/>
    <property type="molecule type" value="Genomic_DNA"/>
</dbReference>
<evidence type="ECO:0000256" key="5">
    <source>
        <dbReference type="ARBA" id="ARBA00022840"/>
    </source>
</evidence>
<feature type="domain" description="Helicase ATP-binding" evidence="10">
    <location>
        <begin position="31"/>
        <end position="227"/>
    </location>
</feature>
<keyword evidence="4 12" id="KW-0347">Helicase</keyword>
<evidence type="ECO:0000256" key="2">
    <source>
        <dbReference type="ARBA" id="ARBA00022763"/>
    </source>
</evidence>
<evidence type="ECO:0000313" key="12">
    <source>
        <dbReference type="EMBL" id="KFI45488.1"/>
    </source>
</evidence>
<keyword evidence="2" id="KW-0227">DNA damage</keyword>
<protein>
    <submittedName>
        <fullName evidence="12">ATP-dependent helicase</fullName>
        <ecNumber evidence="12">3.6.4.12</ecNumber>
    </submittedName>
</protein>
<evidence type="ECO:0000256" key="9">
    <source>
        <dbReference type="SAM" id="MobiDB-lite"/>
    </source>
</evidence>
<dbReference type="eggNOG" id="COG1201">
    <property type="taxonomic scope" value="Bacteria"/>
</dbReference>
<feature type="region of interest" description="Disordered" evidence="9">
    <location>
        <begin position="1291"/>
        <end position="1354"/>
    </location>
</feature>
<feature type="domain" description="Helicase C-terminal" evidence="11">
    <location>
        <begin position="380"/>
        <end position="562"/>
    </location>
</feature>
<dbReference type="PANTHER" id="PTHR47962">
    <property type="entry name" value="ATP-DEPENDENT HELICASE LHR-RELATED-RELATED"/>
    <property type="match status" value="1"/>
</dbReference>
<dbReference type="GO" id="GO:0006281">
    <property type="term" value="P:DNA repair"/>
    <property type="evidence" value="ECO:0007669"/>
    <property type="project" value="UniProtKB-KW"/>
</dbReference>
<dbReference type="GO" id="GO:0003678">
    <property type="term" value="F:DNA helicase activity"/>
    <property type="evidence" value="ECO:0007669"/>
    <property type="project" value="UniProtKB-EC"/>
</dbReference>
<dbReference type="Pfam" id="PF23234">
    <property type="entry name" value="WHD_4th_Lhr"/>
    <property type="match status" value="1"/>
</dbReference>
<dbReference type="SMART" id="SM00382">
    <property type="entry name" value="AAA"/>
    <property type="match status" value="1"/>
</dbReference>
<evidence type="ECO:0000256" key="6">
    <source>
        <dbReference type="ARBA" id="ARBA00023125"/>
    </source>
</evidence>
<dbReference type="PROSITE" id="PS51192">
    <property type="entry name" value="HELICASE_ATP_BIND_1"/>
    <property type="match status" value="1"/>
</dbReference>
<dbReference type="SMART" id="SM00490">
    <property type="entry name" value="HELICc"/>
    <property type="match status" value="1"/>
</dbReference>
<dbReference type="InterPro" id="IPR055367">
    <property type="entry name" value="WH4_Lhr"/>
</dbReference>
<feature type="compositionally biased region" description="Polar residues" evidence="9">
    <location>
        <begin position="329"/>
        <end position="344"/>
    </location>
</feature>
<dbReference type="InterPro" id="IPR055368">
    <property type="entry name" value="WH3_Lhr"/>
</dbReference>
<dbReference type="InterPro" id="IPR013701">
    <property type="entry name" value="Lhr-like_DEAD/DEAH_assoc"/>
</dbReference>
<gene>
    <name evidence="12" type="ORF">BBOH_1103</name>
</gene>
<dbReference type="GO" id="GO:0003677">
    <property type="term" value="F:DNA binding"/>
    <property type="evidence" value="ECO:0007669"/>
    <property type="project" value="UniProtKB-KW"/>
</dbReference>
<keyword evidence="3 12" id="KW-0378">Hydrolase</keyword>
<evidence type="ECO:0000256" key="1">
    <source>
        <dbReference type="ARBA" id="ARBA00022741"/>
    </source>
</evidence>
<dbReference type="STRING" id="1437606.BBOH_1103"/>
<dbReference type="PROSITE" id="PS51194">
    <property type="entry name" value="HELICASE_CTER"/>
    <property type="match status" value="1"/>
</dbReference>
<dbReference type="Pfam" id="PF19306">
    <property type="entry name" value="WHD_Lhr"/>
    <property type="match status" value="1"/>
</dbReference>
<keyword evidence="8" id="KW-0413">Isomerase</keyword>
<dbReference type="PANTHER" id="PTHR47962:SF5">
    <property type="entry name" value="ATP-DEPENDENT HELICASE LHR-RELATED"/>
    <property type="match status" value="1"/>
</dbReference>
<feature type="region of interest" description="Disordered" evidence="9">
    <location>
        <begin position="301"/>
        <end position="344"/>
    </location>
</feature>
<keyword evidence="7" id="KW-0234">DNA repair</keyword>
<dbReference type="InterPro" id="IPR045628">
    <property type="entry name" value="Lhr_WH_dom"/>
</dbReference>